<dbReference type="InterPro" id="IPR012677">
    <property type="entry name" value="Nucleotide-bd_a/b_plait_sf"/>
</dbReference>
<proteinExistence type="inferred from homology"/>
<dbReference type="GeneID" id="110989662"/>
<evidence type="ECO:0000256" key="1">
    <source>
        <dbReference type="ARBA" id="ARBA00004496"/>
    </source>
</evidence>
<dbReference type="Gene3D" id="3.30.70.330">
    <property type="match status" value="1"/>
</dbReference>
<keyword evidence="5" id="KW-0677">Repeat</keyword>
<dbReference type="InterPro" id="IPR011400">
    <property type="entry name" value="EIF3B"/>
</dbReference>
<dbReference type="KEGG" id="aplc:110989662"/>
<dbReference type="GO" id="GO:0033290">
    <property type="term" value="C:eukaryotic 48S preinitiation complex"/>
    <property type="evidence" value="ECO:0007669"/>
    <property type="project" value="UniProtKB-UniRule"/>
</dbReference>
<dbReference type="CDD" id="cd12278">
    <property type="entry name" value="RRM_eIF3B"/>
    <property type="match status" value="1"/>
</dbReference>
<keyword evidence="2 9" id="KW-0963">Cytoplasm</keyword>
<reference evidence="14" key="1">
    <citation type="submission" date="2025-08" db="UniProtKB">
        <authorList>
            <consortium name="RefSeq"/>
        </authorList>
    </citation>
    <scope>IDENTIFICATION</scope>
</reference>
<dbReference type="SUPFAM" id="SSF82171">
    <property type="entry name" value="DPP6 N-terminal domain-like"/>
    <property type="match status" value="1"/>
</dbReference>
<keyword evidence="4" id="KW-0853">WD repeat</keyword>
<keyword evidence="3 9" id="KW-0396">Initiation factor</keyword>
<organism evidence="13 14">
    <name type="scientific">Acanthaster planci</name>
    <name type="common">Crown-of-thorns starfish</name>
    <dbReference type="NCBI Taxonomy" id="133434"/>
    <lineage>
        <taxon>Eukaryota</taxon>
        <taxon>Metazoa</taxon>
        <taxon>Echinodermata</taxon>
        <taxon>Eleutherozoa</taxon>
        <taxon>Asterozoa</taxon>
        <taxon>Asteroidea</taxon>
        <taxon>Valvatacea</taxon>
        <taxon>Valvatida</taxon>
        <taxon>Acanthasteridae</taxon>
        <taxon>Acanthaster</taxon>
    </lineage>
</organism>
<dbReference type="RefSeq" id="XP_022109899.1">
    <property type="nucleotide sequence ID" value="XM_022254207.1"/>
</dbReference>
<dbReference type="PIRSF" id="PIRSF036424">
    <property type="entry name" value="eIF3b"/>
    <property type="match status" value="1"/>
</dbReference>
<evidence type="ECO:0000313" key="13">
    <source>
        <dbReference type="Proteomes" id="UP000694845"/>
    </source>
</evidence>
<dbReference type="AlphaFoldDB" id="A0A8B7ZWV6"/>
<comment type="function">
    <text evidence="10">Component of the eukaryotic translation initiation factor 3 (eIF-3) complex, which is involved in protein synthesis and, together with other initiation factors, stimulates binding of mRNA and methionyl-tRNAi to the 40S ribosome.</text>
</comment>
<dbReference type="Gene3D" id="2.130.10.10">
    <property type="entry name" value="YVTN repeat-like/Quinoprotein amine dehydrogenase"/>
    <property type="match status" value="2"/>
</dbReference>
<gene>
    <name evidence="14" type="primary">LOC110989662</name>
</gene>
<evidence type="ECO:0000256" key="11">
    <source>
        <dbReference type="SAM" id="MobiDB-lite"/>
    </source>
</evidence>
<dbReference type="GO" id="GO:0005852">
    <property type="term" value="C:eukaryotic translation initiation factor 3 complex"/>
    <property type="evidence" value="ECO:0007669"/>
    <property type="project" value="UniProtKB-UniRule"/>
</dbReference>
<evidence type="ECO:0000256" key="6">
    <source>
        <dbReference type="ARBA" id="ARBA00022884"/>
    </source>
</evidence>
<accession>A0A8B7ZWV6</accession>
<evidence type="ECO:0000259" key="12">
    <source>
        <dbReference type="PROSITE" id="PS50102"/>
    </source>
</evidence>
<evidence type="ECO:0000256" key="3">
    <source>
        <dbReference type="ARBA" id="ARBA00022540"/>
    </source>
</evidence>
<dbReference type="Proteomes" id="UP000694845">
    <property type="component" value="Unplaced"/>
</dbReference>
<dbReference type="InterPro" id="IPR015943">
    <property type="entry name" value="WD40/YVTN_repeat-like_dom_sf"/>
</dbReference>
<dbReference type="OMA" id="LWGGPQF"/>
<dbReference type="OrthoDB" id="10250414at2759"/>
<dbReference type="PANTHER" id="PTHR14068:SF0">
    <property type="entry name" value="EUKARYOTIC TRANSLATION INITIATION FACTOR 3 SUBUNIT B"/>
    <property type="match status" value="1"/>
</dbReference>
<dbReference type="GO" id="GO:0031369">
    <property type="term" value="F:translation initiation factor binding"/>
    <property type="evidence" value="ECO:0007669"/>
    <property type="project" value="InterPro"/>
</dbReference>
<dbReference type="InterPro" id="IPR013979">
    <property type="entry name" value="TIF_beta_prop-like"/>
</dbReference>
<dbReference type="GO" id="GO:0001732">
    <property type="term" value="P:formation of cytoplasmic translation initiation complex"/>
    <property type="evidence" value="ECO:0007669"/>
    <property type="project" value="UniProtKB-UniRule"/>
</dbReference>
<sequence length="707" mass="82299">MCAHDVMAEGNAEKDRQTGRKMEKSHDNAQHEADQNGDEAEPNFSDPEDYVDDVKDDELLGDILKLRPQKAIGSDSVIVVDNVPNVGQDRLPKLKNVIRRIFSKFGDIITEHYPEDNGTTKGFIFLEFSSPANAIEAAKQMNGYRLDKTHTFAVNLFSDIDKYTQIDDKWEPPNPQPYKDFGNLRYWLQEADCNDQYSVIFDGGEKTAIFLNTSSEASVVEERKQWTETYVRWSPQGTYLATFHHRGIALWGGPKFEQIKRFAHTGVQLIDFSPCERYLVTFSPVIDMRDDPQAIIIWDVRTGKKKRGFHCESAAHWPIFKWSHDGTYFAKQSPDMLSIYETPSFGLLEKKSMKISDIRDFAWSPADNVLAYWVPEVNESPARVTLVEIPSRKELRAKTLFNVADCKIHWQKQGDYLAVKVDRYTNKNKKVSLWNFELFRMREKQIPVDQVEVKETITAFAWEPVGSRFCCLHGEAPRISASFYKIHEKGKVELVKTLERKQANCIFWAPTGQFVVLAGLRSMNGTFEFVDTADMTIMNVTEHFMATDVEWDPTGRYVITGVSWWSHKVDNAYWVWSFQGRLLQKCNQDRFCQLLWRPRPSSLLTEKHLKDIKKNMKSYSKQFELKDRMSHSKASKELIEKRQQMLDEFNLFREKQQERYEEERQSRIDLRDGLDTDCMFSVEEEDEEVIEFFVGEEVIEVNEFEGE</sequence>
<feature type="region of interest" description="Disordered" evidence="11">
    <location>
        <begin position="1"/>
        <end position="52"/>
    </location>
</feature>
<dbReference type="InterPro" id="IPR000504">
    <property type="entry name" value="RRM_dom"/>
</dbReference>
<dbReference type="Pfam" id="PF00076">
    <property type="entry name" value="RRM_1"/>
    <property type="match status" value="1"/>
</dbReference>
<dbReference type="InterPro" id="IPR034363">
    <property type="entry name" value="eIF3B_RRM"/>
</dbReference>
<comment type="function">
    <text evidence="9">RNA-binding component of the eukaryotic translation initiation factor 3 (eIF-3) complex, which is involved in protein synthesis of a specialized repertoire of mRNAs and, together with other initiation factors, stimulates binding of mRNA and methionyl-tRNAi to the 40S ribosome. The eIF-3 complex specifically targets and initiates translation of a subset of mRNAs involved in cell proliferation.</text>
</comment>
<evidence type="ECO:0000256" key="9">
    <source>
        <dbReference type="HAMAP-Rule" id="MF_03001"/>
    </source>
</evidence>
<feature type="compositionally biased region" description="Acidic residues" evidence="11">
    <location>
        <begin position="35"/>
        <end position="52"/>
    </location>
</feature>
<dbReference type="SMART" id="SM00360">
    <property type="entry name" value="RRM"/>
    <property type="match status" value="1"/>
</dbReference>
<comment type="subcellular location">
    <subcellularLocation>
        <location evidence="1 9 10">Cytoplasm</location>
    </subcellularLocation>
</comment>
<keyword evidence="6 9" id="KW-0694">RNA-binding</keyword>
<keyword evidence="13" id="KW-1185">Reference proteome</keyword>
<evidence type="ECO:0000256" key="2">
    <source>
        <dbReference type="ARBA" id="ARBA00022490"/>
    </source>
</evidence>
<evidence type="ECO:0000313" key="14">
    <source>
        <dbReference type="RefSeq" id="XP_022109899.1"/>
    </source>
</evidence>
<dbReference type="GO" id="GO:0003743">
    <property type="term" value="F:translation initiation factor activity"/>
    <property type="evidence" value="ECO:0007669"/>
    <property type="project" value="UniProtKB-UniRule"/>
</dbReference>
<dbReference type="SUPFAM" id="SSF54928">
    <property type="entry name" value="RNA-binding domain, RBD"/>
    <property type="match status" value="1"/>
</dbReference>
<feature type="domain" description="RRM" evidence="12">
    <location>
        <begin position="76"/>
        <end position="159"/>
    </location>
</feature>
<keyword evidence="7 9" id="KW-0648">Protein biosynthesis</keyword>
<dbReference type="HAMAP" id="MF_03001">
    <property type="entry name" value="eIF3b"/>
    <property type="match status" value="1"/>
</dbReference>
<dbReference type="Pfam" id="PF08662">
    <property type="entry name" value="eIF2A"/>
    <property type="match status" value="1"/>
</dbReference>
<dbReference type="GO" id="GO:0003723">
    <property type="term" value="F:RNA binding"/>
    <property type="evidence" value="ECO:0007669"/>
    <property type="project" value="UniProtKB-UniRule"/>
</dbReference>
<dbReference type="FunFam" id="3.30.70.330:FF:000607">
    <property type="entry name" value="Eukaryotic translation initiation factor 3 subunit B"/>
    <property type="match status" value="1"/>
</dbReference>
<dbReference type="GO" id="GO:0016282">
    <property type="term" value="C:eukaryotic 43S preinitiation complex"/>
    <property type="evidence" value="ECO:0007669"/>
    <property type="project" value="UniProtKB-UniRule"/>
</dbReference>
<feature type="compositionally biased region" description="Basic and acidic residues" evidence="11">
    <location>
        <begin position="11"/>
        <end position="34"/>
    </location>
</feature>
<dbReference type="PANTHER" id="PTHR14068">
    <property type="entry name" value="EUKARYOTIC TRANSLATION INITIATION FACTOR 3 EIF3 -RELATED"/>
    <property type="match status" value="1"/>
</dbReference>
<evidence type="ECO:0000256" key="8">
    <source>
        <dbReference type="ARBA" id="ARBA00047068"/>
    </source>
</evidence>
<dbReference type="PROSITE" id="PS50102">
    <property type="entry name" value="RRM"/>
    <property type="match status" value="1"/>
</dbReference>
<name>A0A8B7ZWV6_ACAPL</name>
<dbReference type="FunFam" id="2.130.10.10:FF:001060">
    <property type="entry name" value="Eukaryotic translation initiation factor 3 subunit B"/>
    <property type="match status" value="1"/>
</dbReference>
<comment type="similarity">
    <text evidence="9 10">Belongs to the eIF-3 subunit B family.</text>
</comment>
<evidence type="ECO:0000256" key="5">
    <source>
        <dbReference type="ARBA" id="ARBA00022737"/>
    </source>
</evidence>
<dbReference type="InterPro" id="IPR035979">
    <property type="entry name" value="RBD_domain_sf"/>
</dbReference>
<dbReference type="CTD" id="8662"/>
<protein>
    <recommendedName>
        <fullName evidence="9 10">Eukaryotic translation initiation factor 3 subunit B</fullName>
        <shortName evidence="9 10">eIF3b</shortName>
    </recommendedName>
    <alternativeName>
        <fullName evidence="9">Eukaryotic translation initiation factor 3 subunit 9</fullName>
    </alternativeName>
</protein>
<evidence type="ECO:0000256" key="10">
    <source>
        <dbReference type="PIRNR" id="PIRNR036424"/>
    </source>
</evidence>
<comment type="subunit">
    <text evidence="8">Component of the eukaryotic translation initiation factor 3 (eIF-3) complex. The eIF-3 complex interacts with pix. Interacts with mxt.</text>
</comment>
<evidence type="ECO:0000256" key="7">
    <source>
        <dbReference type="ARBA" id="ARBA00022917"/>
    </source>
</evidence>
<evidence type="ECO:0000256" key="4">
    <source>
        <dbReference type="ARBA" id="ARBA00022574"/>
    </source>
</evidence>